<dbReference type="OrthoDB" id="236679at2"/>
<protein>
    <recommendedName>
        <fullName evidence="3">DUF1552 domain-containing protein</fullName>
    </recommendedName>
</protein>
<evidence type="ECO:0008006" key="3">
    <source>
        <dbReference type="Google" id="ProtNLM"/>
    </source>
</evidence>
<sequence>MSNIITERWRINRRHALRGLGVSLSLPMLNCMKSLRAETVSPETLPKRSIFIYLPNGVNTLDWQITSAGEDYELSKPLAPLERHRDVMTPISGLHHPHGIGHHHGCQSIWLTGAKIGPTERNSISVDQLMTQVTAPVTRIPSLELSNTGRCLAVNPDGISLPAERKPSEAFKRLFEEPKEGIEAQRRGLHRQGSILDVVLDEARTFRGTIGTDDRMRFDQYLDSVREVEIRTERADRWLDVPRPQIESSVARRLNRDVSQQQVGDYFRTMYDITALAFETDLTRVITFSSGDEGKGLPIPEIGISQTRHGLSHHNGDPEQLRRLTESDTFNVEQLSYLLDKLKGVAESEGTLLDRTMVLFGSGMAYGHSHGNANLPLILAGGQGLGLKHGRHIDYNIGHFDGYDLSNAGYHYGICSRPKNIDARMSNLLLTMAQRMDVPVNSFADSLRPLDELMS</sequence>
<evidence type="ECO:0000313" key="1">
    <source>
        <dbReference type="EMBL" id="QDT65474.1"/>
    </source>
</evidence>
<name>A0A517TAT2_9PLAN</name>
<dbReference type="Pfam" id="PF07586">
    <property type="entry name" value="HXXSHH"/>
    <property type="match status" value="1"/>
</dbReference>
<dbReference type="Proteomes" id="UP000319976">
    <property type="component" value="Chromosome"/>
</dbReference>
<accession>A0A517TAT2</accession>
<dbReference type="AlphaFoldDB" id="A0A517TAT2"/>
<dbReference type="InterPro" id="IPR011447">
    <property type="entry name" value="DUF1552"/>
</dbReference>
<organism evidence="1 2">
    <name type="scientific">Calycomorphotria hydatis</name>
    <dbReference type="NCBI Taxonomy" id="2528027"/>
    <lineage>
        <taxon>Bacteria</taxon>
        <taxon>Pseudomonadati</taxon>
        <taxon>Planctomycetota</taxon>
        <taxon>Planctomycetia</taxon>
        <taxon>Planctomycetales</taxon>
        <taxon>Planctomycetaceae</taxon>
        <taxon>Calycomorphotria</taxon>
    </lineage>
</organism>
<evidence type="ECO:0000313" key="2">
    <source>
        <dbReference type="Proteomes" id="UP000319976"/>
    </source>
</evidence>
<proteinExistence type="predicted"/>
<dbReference type="EMBL" id="CP036316">
    <property type="protein sequence ID" value="QDT65474.1"/>
    <property type="molecule type" value="Genomic_DNA"/>
</dbReference>
<gene>
    <name evidence="1" type="ORF">V22_27280</name>
</gene>
<dbReference type="KEGG" id="chya:V22_27280"/>
<dbReference type="RefSeq" id="WP_145263507.1">
    <property type="nucleotide sequence ID" value="NZ_CP036316.1"/>
</dbReference>
<reference evidence="1 2" key="1">
    <citation type="submission" date="2019-02" db="EMBL/GenBank/DDBJ databases">
        <title>Deep-cultivation of Planctomycetes and their phenomic and genomic characterization uncovers novel biology.</title>
        <authorList>
            <person name="Wiegand S."/>
            <person name="Jogler M."/>
            <person name="Boedeker C."/>
            <person name="Pinto D."/>
            <person name="Vollmers J."/>
            <person name="Rivas-Marin E."/>
            <person name="Kohn T."/>
            <person name="Peeters S.H."/>
            <person name="Heuer A."/>
            <person name="Rast P."/>
            <person name="Oberbeckmann S."/>
            <person name="Bunk B."/>
            <person name="Jeske O."/>
            <person name="Meyerdierks A."/>
            <person name="Storesund J.E."/>
            <person name="Kallscheuer N."/>
            <person name="Luecker S."/>
            <person name="Lage O.M."/>
            <person name="Pohl T."/>
            <person name="Merkel B.J."/>
            <person name="Hornburger P."/>
            <person name="Mueller R.-W."/>
            <person name="Bruemmer F."/>
            <person name="Labrenz M."/>
            <person name="Spormann A.M."/>
            <person name="Op den Camp H."/>
            <person name="Overmann J."/>
            <person name="Amann R."/>
            <person name="Jetten M.S.M."/>
            <person name="Mascher T."/>
            <person name="Medema M.H."/>
            <person name="Devos D.P."/>
            <person name="Kaster A.-K."/>
            <person name="Ovreas L."/>
            <person name="Rohde M."/>
            <person name="Galperin M.Y."/>
            <person name="Jogler C."/>
        </authorList>
    </citation>
    <scope>NUCLEOTIDE SEQUENCE [LARGE SCALE GENOMIC DNA]</scope>
    <source>
        <strain evidence="1 2">V22</strain>
    </source>
</reference>
<keyword evidence="2" id="KW-1185">Reference proteome</keyword>